<proteinExistence type="predicted"/>
<dbReference type="Proteomes" id="UP000515819">
    <property type="component" value="Chromosome"/>
</dbReference>
<keyword evidence="3" id="KW-1185">Reference proteome</keyword>
<feature type="coiled-coil region" evidence="1">
    <location>
        <begin position="247"/>
        <end position="274"/>
    </location>
</feature>
<evidence type="ECO:0000313" key="2">
    <source>
        <dbReference type="EMBL" id="QNM00715.1"/>
    </source>
</evidence>
<reference evidence="2 3" key="1">
    <citation type="submission" date="2020-08" db="EMBL/GenBank/DDBJ databases">
        <authorList>
            <person name="Liu C."/>
            <person name="Sun Q."/>
        </authorList>
    </citation>
    <scope>NUCLEOTIDE SEQUENCE [LARGE SCALE GENOMIC DNA]</scope>
    <source>
        <strain evidence="2 3">NSJ-4</strain>
    </source>
</reference>
<protein>
    <submittedName>
        <fullName evidence="2">Uncharacterized protein</fullName>
    </submittedName>
</protein>
<evidence type="ECO:0000256" key="1">
    <source>
        <dbReference type="SAM" id="Coils"/>
    </source>
</evidence>
<gene>
    <name evidence="2" type="ORF">H9Q76_05420</name>
</gene>
<name>A0A7G9FQ83_9FIRM</name>
<dbReference type="AlphaFoldDB" id="A0A7G9FQ83"/>
<sequence>MERMDFKSFCNAVVNGIAEYLLQYEIESIRLETVCHNNGVEHVGLVILLQGDYVSPTIYLEQYYQYMVRQQASLSDVLELVAKEYRLVEDCLQKQEPLTVDLDQMQSRVFLRLVNYERNQETLANCPYIPFHDMAITFRYLVKMDEAGIASALIDYDSMEKSACTVEELYCMAKENTIRLFPPFLMRLDEFLRTRFPQEHVYPEEPEVYILSNRQFIYGATMLLYKDVVASFAEQMGKSVYIVPSSVNELLLCLTDAKKEKEMLENTLREVNEFVVPDTEFLSDAVYFYDKELGNIVG</sequence>
<keyword evidence="1" id="KW-0175">Coiled coil</keyword>
<dbReference type="EMBL" id="CP060632">
    <property type="protein sequence ID" value="QNM00715.1"/>
    <property type="molecule type" value="Genomic_DNA"/>
</dbReference>
<dbReference type="Pfam" id="PF18941">
    <property type="entry name" value="DUF5688"/>
    <property type="match status" value="1"/>
</dbReference>
<evidence type="ECO:0000313" key="3">
    <source>
        <dbReference type="Proteomes" id="UP000515819"/>
    </source>
</evidence>
<organism evidence="2 3">
    <name type="scientific">Wujia chipingensis</name>
    <dbReference type="NCBI Taxonomy" id="2763670"/>
    <lineage>
        <taxon>Bacteria</taxon>
        <taxon>Bacillati</taxon>
        <taxon>Bacillota</taxon>
        <taxon>Clostridia</taxon>
        <taxon>Lachnospirales</taxon>
        <taxon>Lachnospiraceae</taxon>
        <taxon>Wujia</taxon>
    </lineage>
</organism>
<accession>A0A7G9FQ83</accession>
<dbReference type="RefSeq" id="WP_249321799.1">
    <property type="nucleotide sequence ID" value="NZ_CP060632.1"/>
</dbReference>
<dbReference type="KEGG" id="wcp:H9Q76_05420"/>
<dbReference type="InterPro" id="IPR043743">
    <property type="entry name" value="DUF5688"/>
</dbReference>